<proteinExistence type="predicted"/>
<reference evidence="3" key="1">
    <citation type="submission" date="2017-03" db="EMBL/GenBank/DDBJ databases">
        <title>Phytopthora megakarya and P. palmivora, two closely related causual agents of cacao black pod achieved similar genome size and gene model numbers by different mechanisms.</title>
        <authorList>
            <person name="Ali S."/>
            <person name="Shao J."/>
            <person name="Larry D.J."/>
            <person name="Kronmiller B."/>
            <person name="Shen D."/>
            <person name="Strem M.D."/>
            <person name="Melnick R.L."/>
            <person name="Guiltinan M.J."/>
            <person name="Tyler B.M."/>
            <person name="Meinhardt L.W."/>
            <person name="Bailey B.A."/>
        </authorList>
    </citation>
    <scope>NUCLEOTIDE SEQUENCE [LARGE SCALE GENOMIC DNA]</scope>
    <source>
        <strain evidence="3">zdho120</strain>
    </source>
</reference>
<dbReference type="Proteomes" id="UP000198211">
    <property type="component" value="Unassembled WGS sequence"/>
</dbReference>
<dbReference type="AlphaFoldDB" id="A0A225W1M5"/>
<feature type="domain" description="PiggyBac transposable element-derived protein" evidence="1">
    <location>
        <begin position="1"/>
        <end position="75"/>
    </location>
</feature>
<evidence type="ECO:0000313" key="2">
    <source>
        <dbReference type="EMBL" id="OWZ11623.1"/>
    </source>
</evidence>
<evidence type="ECO:0000313" key="3">
    <source>
        <dbReference type="Proteomes" id="UP000198211"/>
    </source>
</evidence>
<name>A0A225W1M5_9STRA</name>
<dbReference type="Pfam" id="PF13843">
    <property type="entry name" value="DDE_Tnp_1_7"/>
    <property type="match status" value="1"/>
</dbReference>
<dbReference type="OrthoDB" id="127622at2759"/>
<sequence length="106" mass="12006">MAFDEAMLPPRSTFNRMRVYMKDKPHKWGTKLSMMCCSSTAYCIRFEVYCGKPERAGRSASTDYKSFPAAVVRNLRTVFDATASPNGDMRLVVTGVIPQSLFQCNY</sequence>
<evidence type="ECO:0000259" key="1">
    <source>
        <dbReference type="Pfam" id="PF13843"/>
    </source>
</evidence>
<comment type="caution">
    <text evidence="2">The sequence shown here is derived from an EMBL/GenBank/DDBJ whole genome shotgun (WGS) entry which is preliminary data.</text>
</comment>
<accession>A0A225W1M5</accession>
<organism evidence="2 3">
    <name type="scientific">Phytophthora megakarya</name>
    <dbReference type="NCBI Taxonomy" id="4795"/>
    <lineage>
        <taxon>Eukaryota</taxon>
        <taxon>Sar</taxon>
        <taxon>Stramenopiles</taxon>
        <taxon>Oomycota</taxon>
        <taxon>Peronosporomycetes</taxon>
        <taxon>Peronosporales</taxon>
        <taxon>Peronosporaceae</taxon>
        <taxon>Phytophthora</taxon>
    </lineage>
</organism>
<keyword evidence="3" id="KW-1185">Reference proteome</keyword>
<protein>
    <recommendedName>
        <fullName evidence="1">PiggyBac transposable element-derived protein domain-containing protein</fullName>
    </recommendedName>
</protein>
<dbReference type="InterPro" id="IPR029526">
    <property type="entry name" value="PGBD"/>
</dbReference>
<gene>
    <name evidence="2" type="ORF">PHMEG_00015327</name>
</gene>
<dbReference type="PANTHER" id="PTHR46599:SF3">
    <property type="entry name" value="PIGGYBAC TRANSPOSABLE ELEMENT-DERIVED PROTEIN 4"/>
    <property type="match status" value="1"/>
</dbReference>
<dbReference type="PANTHER" id="PTHR46599">
    <property type="entry name" value="PIGGYBAC TRANSPOSABLE ELEMENT-DERIVED PROTEIN 4"/>
    <property type="match status" value="1"/>
</dbReference>
<dbReference type="EMBL" id="NBNE01002074">
    <property type="protein sequence ID" value="OWZ11623.1"/>
    <property type="molecule type" value="Genomic_DNA"/>
</dbReference>